<protein>
    <recommendedName>
        <fullName evidence="4">Class I SAM-dependent methyltransferase</fullName>
    </recommendedName>
</protein>
<dbReference type="InterPro" id="IPR029063">
    <property type="entry name" value="SAM-dependent_MTases_sf"/>
</dbReference>
<evidence type="ECO:0000313" key="2">
    <source>
        <dbReference type="EMBL" id="CAK0865725.1"/>
    </source>
</evidence>
<sequence length="292" mass="30694">MAPWRRAPLALVLALGGPLSVPAQPAREPEFTMVDFADDQELARHLPPEDHLFTSRRLAADLVDIFGGTGTAAAWTVLELGSAHGHTTEVLSALFARVIAVDLLTSAHRAAAARGAGARGNVVWLTLDAYRDPWLSLLAGNDIQVAFVDALHSRDAVAADLRACAQLPGLRYVLVHDFNFADIRQAVAASARSFALVAALGEARRIPLHERRDRAEAPKFPEAVLLRPAGGLALRAGGRAADEAEPEVAAAVARFLQDPQLAAMASRAGDAIAAEAPPGPTAPAFPELCGAT</sequence>
<dbReference type="SUPFAM" id="SSF53335">
    <property type="entry name" value="S-adenosyl-L-methionine-dependent methyltransferases"/>
    <property type="match status" value="1"/>
</dbReference>
<evidence type="ECO:0000256" key="1">
    <source>
        <dbReference type="SAM" id="SignalP"/>
    </source>
</evidence>
<gene>
    <name evidence="2" type="ORF">PCOR1329_LOCUS53170</name>
</gene>
<dbReference type="Proteomes" id="UP001189429">
    <property type="component" value="Unassembled WGS sequence"/>
</dbReference>
<dbReference type="Pfam" id="PF13578">
    <property type="entry name" value="Methyltransf_24"/>
    <property type="match status" value="1"/>
</dbReference>
<organism evidence="2 3">
    <name type="scientific">Prorocentrum cordatum</name>
    <dbReference type="NCBI Taxonomy" id="2364126"/>
    <lineage>
        <taxon>Eukaryota</taxon>
        <taxon>Sar</taxon>
        <taxon>Alveolata</taxon>
        <taxon>Dinophyceae</taxon>
        <taxon>Prorocentrales</taxon>
        <taxon>Prorocentraceae</taxon>
        <taxon>Prorocentrum</taxon>
    </lineage>
</organism>
<dbReference type="Gene3D" id="3.40.50.150">
    <property type="entry name" value="Vaccinia Virus protein VP39"/>
    <property type="match status" value="1"/>
</dbReference>
<evidence type="ECO:0008006" key="4">
    <source>
        <dbReference type="Google" id="ProtNLM"/>
    </source>
</evidence>
<keyword evidence="1" id="KW-0732">Signal</keyword>
<evidence type="ECO:0000313" key="3">
    <source>
        <dbReference type="Proteomes" id="UP001189429"/>
    </source>
</evidence>
<reference evidence="2" key="1">
    <citation type="submission" date="2023-10" db="EMBL/GenBank/DDBJ databases">
        <authorList>
            <person name="Chen Y."/>
            <person name="Shah S."/>
            <person name="Dougan E. K."/>
            <person name="Thang M."/>
            <person name="Chan C."/>
        </authorList>
    </citation>
    <scope>NUCLEOTIDE SEQUENCE [LARGE SCALE GENOMIC DNA]</scope>
</reference>
<feature type="chain" id="PRO_5045123129" description="Class I SAM-dependent methyltransferase" evidence="1">
    <location>
        <begin position="24"/>
        <end position="292"/>
    </location>
</feature>
<feature type="signal peptide" evidence="1">
    <location>
        <begin position="1"/>
        <end position="23"/>
    </location>
</feature>
<name>A0ABN9V055_9DINO</name>
<keyword evidence="3" id="KW-1185">Reference proteome</keyword>
<proteinExistence type="predicted"/>
<dbReference type="EMBL" id="CAUYUJ010016479">
    <property type="protein sequence ID" value="CAK0865725.1"/>
    <property type="molecule type" value="Genomic_DNA"/>
</dbReference>
<accession>A0ABN9V055</accession>
<comment type="caution">
    <text evidence="2">The sequence shown here is derived from an EMBL/GenBank/DDBJ whole genome shotgun (WGS) entry which is preliminary data.</text>
</comment>